<evidence type="ECO:0000313" key="3">
    <source>
        <dbReference type="Proteomes" id="UP000241808"/>
    </source>
</evidence>
<dbReference type="Proteomes" id="UP000241808">
    <property type="component" value="Unassembled WGS sequence"/>
</dbReference>
<dbReference type="EMBL" id="PZZL01000001">
    <property type="protein sequence ID" value="PTM62000.1"/>
    <property type="molecule type" value="Genomic_DNA"/>
</dbReference>
<gene>
    <name evidence="2" type="ORF">C8P69_101674</name>
</gene>
<dbReference type="RefSeq" id="WP_281260017.1">
    <property type="nucleotide sequence ID" value="NZ_PZZL01000001.1"/>
</dbReference>
<proteinExistence type="predicted"/>
<comment type="caution">
    <text evidence="2">The sequence shown here is derived from an EMBL/GenBank/DDBJ whole genome shotgun (WGS) entry which is preliminary data.</text>
</comment>
<name>A0A2T4ZJ47_9HYPH</name>
<evidence type="ECO:0000313" key="2">
    <source>
        <dbReference type="EMBL" id="PTM62000.1"/>
    </source>
</evidence>
<sequence length="42" mass="4666">MTHIDPRNPDRIPVEPTRLDGGRRSDLDPPTDPRIGRSTSGN</sequence>
<keyword evidence="3" id="KW-1185">Reference proteome</keyword>
<protein>
    <submittedName>
        <fullName evidence="2">Uncharacterized protein</fullName>
    </submittedName>
</protein>
<feature type="region of interest" description="Disordered" evidence="1">
    <location>
        <begin position="1"/>
        <end position="42"/>
    </location>
</feature>
<accession>A0A2T4ZJ47</accession>
<feature type="compositionally biased region" description="Basic and acidic residues" evidence="1">
    <location>
        <begin position="1"/>
        <end position="27"/>
    </location>
</feature>
<organism evidence="2 3">
    <name type="scientific">Phreatobacter oligotrophus</name>
    <dbReference type="NCBI Taxonomy" id="1122261"/>
    <lineage>
        <taxon>Bacteria</taxon>
        <taxon>Pseudomonadati</taxon>
        <taxon>Pseudomonadota</taxon>
        <taxon>Alphaproteobacteria</taxon>
        <taxon>Hyphomicrobiales</taxon>
        <taxon>Phreatobacteraceae</taxon>
        <taxon>Phreatobacter</taxon>
    </lineage>
</organism>
<reference evidence="2 3" key="1">
    <citation type="submission" date="2018-04" db="EMBL/GenBank/DDBJ databases">
        <title>Genomic Encyclopedia of Archaeal and Bacterial Type Strains, Phase II (KMG-II): from individual species to whole genera.</title>
        <authorList>
            <person name="Goeker M."/>
        </authorList>
    </citation>
    <scope>NUCLEOTIDE SEQUENCE [LARGE SCALE GENOMIC DNA]</scope>
    <source>
        <strain evidence="2 3">DSM 25521</strain>
    </source>
</reference>
<dbReference type="AlphaFoldDB" id="A0A2T4ZJ47"/>
<evidence type="ECO:0000256" key="1">
    <source>
        <dbReference type="SAM" id="MobiDB-lite"/>
    </source>
</evidence>